<dbReference type="InterPro" id="IPR000700">
    <property type="entry name" value="PAS-assoc_C"/>
</dbReference>
<feature type="domain" description="Histidine kinase" evidence="12">
    <location>
        <begin position="170"/>
        <end position="385"/>
    </location>
</feature>
<dbReference type="OrthoDB" id="236031at2"/>
<evidence type="ECO:0000256" key="2">
    <source>
        <dbReference type="ARBA" id="ARBA00012438"/>
    </source>
</evidence>
<dbReference type="InterPro" id="IPR000014">
    <property type="entry name" value="PAS"/>
</dbReference>
<evidence type="ECO:0000259" key="12">
    <source>
        <dbReference type="PROSITE" id="PS50109"/>
    </source>
</evidence>
<evidence type="ECO:0000256" key="10">
    <source>
        <dbReference type="ARBA" id="ARBA00070616"/>
    </source>
</evidence>
<dbReference type="Gene3D" id="3.30.450.20">
    <property type="entry name" value="PAS domain"/>
    <property type="match status" value="1"/>
</dbReference>
<sequence>MTYQHEAVLAAVLNTAVDAIIIMDASGIIRAANVSTERMFGYRLDEIIGHNIRMLMPSPYRENHDGYLAKYREHGQRNIIGIGREVSGQKKDATAFPLHLAVSEIQHEGETLFTGILRDITDLKAVQDQLARSNEVLEANVQERTAQLEQAQAELVQKEKLATLGQIAGGIAHEIRNPLNTVKTSVYYIQHAKKLTPEKLTEHLERIDRQVTVLDNVVTALADVARLPTPQREACDLSELIAQTLDSVSFPAHLTIDNQLNQARATGDLLQACVDGRQLPIVFRNLFRNARDAMSDQADKISTLTIRGGRVEPDRVWITVSDNGTGIAGEHLAKITDPFFSTKARGMGLGLAITKAIIEKNDGQISVTSELGEGTTFRIEFPAYGPPSPEKTVPRQD</sequence>
<proteinExistence type="predicted"/>
<dbReference type="EMBL" id="SJPM01000002">
    <property type="protein sequence ID" value="TWU01877.1"/>
    <property type="molecule type" value="Genomic_DNA"/>
</dbReference>
<evidence type="ECO:0000256" key="5">
    <source>
        <dbReference type="ARBA" id="ARBA00022741"/>
    </source>
</evidence>
<dbReference type="NCBIfam" id="TIGR00229">
    <property type="entry name" value="sensory_box"/>
    <property type="match status" value="1"/>
</dbReference>
<dbReference type="CDD" id="cd00130">
    <property type="entry name" value="PAS"/>
    <property type="match status" value="1"/>
</dbReference>
<dbReference type="PANTHER" id="PTHR43065:SF10">
    <property type="entry name" value="PEROXIDE STRESS-ACTIVATED HISTIDINE KINASE MAK3"/>
    <property type="match status" value="1"/>
</dbReference>
<keyword evidence="6" id="KW-0418">Kinase</keyword>
<dbReference type="InterPro" id="IPR035965">
    <property type="entry name" value="PAS-like_dom_sf"/>
</dbReference>
<evidence type="ECO:0000256" key="11">
    <source>
        <dbReference type="SAM" id="Coils"/>
    </source>
</evidence>
<dbReference type="InterPro" id="IPR003661">
    <property type="entry name" value="HisK_dim/P_dom"/>
</dbReference>
<evidence type="ECO:0000256" key="3">
    <source>
        <dbReference type="ARBA" id="ARBA00022553"/>
    </source>
</evidence>
<dbReference type="Pfam" id="PF00512">
    <property type="entry name" value="HisKA"/>
    <property type="match status" value="1"/>
</dbReference>
<dbReference type="Gene3D" id="3.30.565.10">
    <property type="entry name" value="Histidine kinase-like ATPase, C-terminal domain"/>
    <property type="match status" value="1"/>
</dbReference>
<keyword evidence="5" id="KW-0547">Nucleotide-binding</keyword>
<dbReference type="InterPro" id="IPR004358">
    <property type="entry name" value="Sig_transdc_His_kin-like_C"/>
</dbReference>
<dbReference type="GO" id="GO:0000155">
    <property type="term" value="F:phosphorelay sensor kinase activity"/>
    <property type="evidence" value="ECO:0007669"/>
    <property type="project" value="InterPro"/>
</dbReference>
<dbReference type="FunFam" id="3.30.450.20:FF:000060">
    <property type="entry name" value="Sensor protein FixL"/>
    <property type="match status" value="1"/>
</dbReference>
<dbReference type="PRINTS" id="PR00344">
    <property type="entry name" value="BCTRLSENSOR"/>
</dbReference>
<dbReference type="RefSeq" id="WP_146577089.1">
    <property type="nucleotide sequence ID" value="NZ_SJPM01000002.1"/>
</dbReference>
<feature type="domain" description="PAC" evidence="14">
    <location>
        <begin position="82"/>
        <end position="132"/>
    </location>
</feature>
<name>A0A5C6AQV8_9BACT</name>
<dbReference type="PROSITE" id="PS50109">
    <property type="entry name" value="HIS_KIN"/>
    <property type="match status" value="1"/>
</dbReference>
<dbReference type="SUPFAM" id="SSF55874">
    <property type="entry name" value="ATPase domain of HSP90 chaperone/DNA topoisomerase II/histidine kinase"/>
    <property type="match status" value="1"/>
</dbReference>
<dbReference type="PANTHER" id="PTHR43065">
    <property type="entry name" value="SENSOR HISTIDINE KINASE"/>
    <property type="match status" value="1"/>
</dbReference>
<feature type="coiled-coil region" evidence="11">
    <location>
        <begin position="134"/>
        <end position="161"/>
    </location>
</feature>
<dbReference type="AlphaFoldDB" id="A0A5C6AQV8"/>
<comment type="catalytic activity">
    <reaction evidence="1">
        <text>ATP + protein L-histidine = ADP + protein N-phospho-L-histidine.</text>
        <dbReference type="EC" id="2.7.13.3"/>
    </reaction>
</comment>
<accession>A0A5C6AQV8</accession>
<dbReference type="Pfam" id="PF00989">
    <property type="entry name" value="PAS"/>
    <property type="match status" value="1"/>
</dbReference>
<dbReference type="SMART" id="SM00387">
    <property type="entry name" value="HATPase_c"/>
    <property type="match status" value="1"/>
</dbReference>
<dbReference type="SUPFAM" id="SSF47384">
    <property type="entry name" value="Homodimeric domain of signal transducing histidine kinase"/>
    <property type="match status" value="1"/>
</dbReference>
<evidence type="ECO:0000256" key="4">
    <source>
        <dbReference type="ARBA" id="ARBA00022679"/>
    </source>
</evidence>
<comment type="caution">
    <text evidence="15">The sequence shown here is derived from an EMBL/GenBank/DDBJ whole genome shotgun (WGS) entry which is preliminary data.</text>
</comment>
<dbReference type="SUPFAM" id="SSF55785">
    <property type="entry name" value="PYP-like sensor domain (PAS domain)"/>
    <property type="match status" value="1"/>
</dbReference>
<dbReference type="InterPro" id="IPR005467">
    <property type="entry name" value="His_kinase_dom"/>
</dbReference>
<feature type="domain" description="PAS" evidence="13">
    <location>
        <begin position="5"/>
        <end position="58"/>
    </location>
</feature>
<keyword evidence="3" id="KW-0597">Phosphoprotein</keyword>
<dbReference type="Gene3D" id="1.10.287.130">
    <property type="match status" value="1"/>
</dbReference>
<dbReference type="InterPro" id="IPR003594">
    <property type="entry name" value="HATPase_dom"/>
</dbReference>
<dbReference type="GO" id="GO:0006355">
    <property type="term" value="P:regulation of DNA-templated transcription"/>
    <property type="evidence" value="ECO:0007669"/>
    <property type="project" value="InterPro"/>
</dbReference>
<keyword evidence="7" id="KW-0067">ATP-binding</keyword>
<organism evidence="15 16">
    <name type="scientific">Neorhodopirellula pilleata</name>
    <dbReference type="NCBI Taxonomy" id="2714738"/>
    <lineage>
        <taxon>Bacteria</taxon>
        <taxon>Pseudomonadati</taxon>
        <taxon>Planctomycetota</taxon>
        <taxon>Planctomycetia</taxon>
        <taxon>Pirellulales</taxon>
        <taxon>Pirellulaceae</taxon>
        <taxon>Neorhodopirellula</taxon>
    </lineage>
</organism>
<evidence type="ECO:0000259" key="13">
    <source>
        <dbReference type="PROSITE" id="PS50112"/>
    </source>
</evidence>
<dbReference type="PROSITE" id="PS50112">
    <property type="entry name" value="PAS"/>
    <property type="match status" value="1"/>
</dbReference>
<evidence type="ECO:0000256" key="7">
    <source>
        <dbReference type="ARBA" id="ARBA00022840"/>
    </source>
</evidence>
<dbReference type="SMART" id="SM00091">
    <property type="entry name" value="PAS"/>
    <property type="match status" value="1"/>
</dbReference>
<evidence type="ECO:0000256" key="8">
    <source>
        <dbReference type="ARBA" id="ARBA00023012"/>
    </source>
</evidence>
<dbReference type="InterPro" id="IPR013767">
    <property type="entry name" value="PAS_fold"/>
</dbReference>
<evidence type="ECO:0000313" key="15">
    <source>
        <dbReference type="EMBL" id="TWU01877.1"/>
    </source>
</evidence>
<reference evidence="15 16" key="1">
    <citation type="submission" date="2019-02" db="EMBL/GenBank/DDBJ databases">
        <title>Deep-cultivation of Planctomycetes and their phenomic and genomic characterization uncovers novel biology.</title>
        <authorList>
            <person name="Wiegand S."/>
            <person name="Jogler M."/>
            <person name="Boedeker C."/>
            <person name="Pinto D."/>
            <person name="Vollmers J."/>
            <person name="Rivas-Marin E."/>
            <person name="Kohn T."/>
            <person name="Peeters S.H."/>
            <person name="Heuer A."/>
            <person name="Rast P."/>
            <person name="Oberbeckmann S."/>
            <person name="Bunk B."/>
            <person name="Jeske O."/>
            <person name="Meyerdierks A."/>
            <person name="Storesund J.E."/>
            <person name="Kallscheuer N."/>
            <person name="Luecker S."/>
            <person name="Lage O.M."/>
            <person name="Pohl T."/>
            <person name="Merkel B.J."/>
            <person name="Hornburger P."/>
            <person name="Mueller R.-W."/>
            <person name="Bruemmer F."/>
            <person name="Labrenz M."/>
            <person name="Spormann A.M."/>
            <person name="Op Den Camp H."/>
            <person name="Overmann J."/>
            <person name="Amann R."/>
            <person name="Jetten M.S.M."/>
            <person name="Mascher T."/>
            <person name="Medema M.H."/>
            <person name="Devos D.P."/>
            <person name="Kaster A.-K."/>
            <person name="Ovreas L."/>
            <person name="Rohde M."/>
            <person name="Galperin M.Y."/>
            <person name="Jogler C."/>
        </authorList>
    </citation>
    <scope>NUCLEOTIDE SEQUENCE [LARGE SCALE GENOMIC DNA]</scope>
    <source>
        <strain evidence="15 16">Pla100</strain>
    </source>
</reference>
<comment type="function">
    <text evidence="9">Putative oxygen sensor; modulates the activity of FixJ, a transcriptional activator of nitrogen fixation fixK gene. FixL probably acts as a kinase that phosphorylates FixJ.</text>
</comment>
<keyword evidence="11" id="KW-0175">Coiled coil</keyword>
<dbReference type="InterPro" id="IPR036890">
    <property type="entry name" value="HATPase_C_sf"/>
</dbReference>
<dbReference type="CDD" id="cd00082">
    <property type="entry name" value="HisKA"/>
    <property type="match status" value="1"/>
</dbReference>
<gene>
    <name evidence="15" type="primary">fixL_1</name>
    <name evidence="15" type="ORF">Pla100_16130</name>
</gene>
<protein>
    <recommendedName>
        <fullName evidence="10">Sensor protein FixL</fullName>
        <ecNumber evidence="2">2.7.13.3</ecNumber>
    </recommendedName>
</protein>
<dbReference type="SMART" id="SM00388">
    <property type="entry name" value="HisKA"/>
    <property type="match status" value="1"/>
</dbReference>
<keyword evidence="16" id="KW-1185">Reference proteome</keyword>
<dbReference type="PROSITE" id="PS50113">
    <property type="entry name" value="PAC"/>
    <property type="match status" value="1"/>
</dbReference>
<dbReference type="Proteomes" id="UP000316213">
    <property type="component" value="Unassembled WGS sequence"/>
</dbReference>
<dbReference type="EC" id="2.7.13.3" evidence="2"/>
<keyword evidence="4 15" id="KW-0808">Transferase</keyword>
<dbReference type="Pfam" id="PF02518">
    <property type="entry name" value="HATPase_c"/>
    <property type="match status" value="1"/>
</dbReference>
<evidence type="ECO:0000256" key="6">
    <source>
        <dbReference type="ARBA" id="ARBA00022777"/>
    </source>
</evidence>
<dbReference type="InterPro" id="IPR036097">
    <property type="entry name" value="HisK_dim/P_sf"/>
</dbReference>
<dbReference type="GO" id="GO:0005524">
    <property type="term" value="F:ATP binding"/>
    <property type="evidence" value="ECO:0007669"/>
    <property type="project" value="UniProtKB-KW"/>
</dbReference>
<evidence type="ECO:0000313" key="16">
    <source>
        <dbReference type="Proteomes" id="UP000316213"/>
    </source>
</evidence>
<evidence type="ECO:0000256" key="1">
    <source>
        <dbReference type="ARBA" id="ARBA00000085"/>
    </source>
</evidence>
<keyword evidence="8" id="KW-0902">Two-component regulatory system</keyword>
<evidence type="ECO:0000256" key="9">
    <source>
        <dbReference type="ARBA" id="ARBA00059827"/>
    </source>
</evidence>
<evidence type="ECO:0000259" key="14">
    <source>
        <dbReference type="PROSITE" id="PS50113"/>
    </source>
</evidence>